<comment type="caution">
    <text evidence="1">The sequence shown here is derived from an EMBL/GenBank/DDBJ whole genome shotgun (WGS) entry which is preliminary data.</text>
</comment>
<dbReference type="OrthoDB" id="9787572at2"/>
<sequence length="176" mass="20060">MLGQFKPTWMVSAIYNITPTELNKRGIKLVLTDLDNTLIAWNNPSGTIALKNWMQELEKADIQLVVVSNNSKRRVGQAVGPLGLPFVCRALKPLPFGINKAVRNWKATKAETIMIGDQLLTDVLAANSSHVRSVLVKPIIKTDAWVTWFNRFVERYVMKMLVKKYPKLTFREDLYD</sequence>
<dbReference type="Pfam" id="PF13242">
    <property type="entry name" value="Hydrolase_like"/>
    <property type="match status" value="1"/>
</dbReference>
<dbReference type="Proteomes" id="UP000294854">
    <property type="component" value="Unassembled WGS sequence"/>
</dbReference>
<dbReference type="InterPro" id="IPR010021">
    <property type="entry name" value="PGPP1/Gep4"/>
</dbReference>
<dbReference type="STRING" id="1122149.FD44_GL001152"/>
<dbReference type="InterPro" id="IPR023214">
    <property type="entry name" value="HAD_sf"/>
</dbReference>
<dbReference type="AlphaFoldDB" id="A0A4R5NPK9"/>
<dbReference type="EMBL" id="PUFO01000041">
    <property type="protein sequence ID" value="TDG78436.1"/>
    <property type="molecule type" value="Genomic_DNA"/>
</dbReference>
<dbReference type="GO" id="GO:0008962">
    <property type="term" value="F:phosphatidylglycerophosphatase activity"/>
    <property type="evidence" value="ECO:0007669"/>
    <property type="project" value="InterPro"/>
</dbReference>
<dbReference type="Gene3D" id="3.40.50.1000">
    <property type="entry name" value="HAD superfamily/HAD-like"/>
    <property type="match status" value="1"/>
</dbReference>
<dbReference type="RefSeq" id="WP_010619961.1">
    <property type="nucleotide sequence ID" value="NZ_CP042371.1"/>
</dbReference>
<accession>A0A4R5NPK9</accession>
<evidence type="ECO:0000313" key="2">
    <source>
        <dbReference type="Proteomes" id="UP000294854"/>
    </source>
</evidence>
<keyword evidence="2" id="KW-1185">Reference proteome</keyword>
<name>A0A4R5NPK9_9LACO</name>
<dbReference type="NCBIfam" id="TIGR01668">
    <property type="entry name" value="YqeG_hyp_ppase"/>
    <property type="match status" value="1"/>
</dbReference>
<dbReference type="InterPro" id="IPR036412">
    <property type="entry name" value="HAD-like_sf"/>
</dbReference>
<dbReference type="InterPro" id="IPR006549">
    <property type="entry name" value="HAD-SF_hydro_IIIA"/>
</dbReference>
<dbReference type="SUPFAM" id="SSF56784">
    <property type="entry name" value="HAD-like"/>
    <property type="match status" value="1"/>
</dbReference>
<protein>
    <submittedName>
        <fullName evidence="1">Uncharacterized protein</fullName>
    </submittedName>
</protein>
<organism evidence="1 2">
    <name type="scientific">Secundilactobacillus malefermentans</name>
    <dbReference type="NCBI Taxonomy" id="176292"/>
    <lineage>
        <taxon>Bacteria</taxon>
        <taxon>Bacillati</taxon>
        <taxon>Bacillota</taxon>
        <taxon>Bacilli</taxon>
        <taxon>Lactobacillales</taxon>
        <taxon>Lactobacillaceae</taxon>
        <taxon>Secundilactobacillus</taxon>
    </lineage>
</organism>
<proteinExistence type="predicted"/>
<evidence type="ECO:0000313" key="1">
    <source>
        <dbReference type="EMBL" id="TDG78436.1"/>
    </source>
</evidence>
<dbReference type="CDD" id="cd16416">
    <property type="entry name" value="HAD_BsYqeG-like"/>
    <property type="match status" value="1"/>
</dbReference>
<dbReference type="NCBIfam" id="TIGR01662">
    <property type="entry name" value="HAD-SF-IIIA"/>
    <property type="match status" value="1"/>
</dbReference>
<reference evidence="1 2" key="1">
    <citation type="journal article" date="2019" name="Appl. Microbiol. Biotechnol.">
        <title>Uncovering carbohydrate metabolism through a genotype-phenotype association study of 56 lactic acid bacteria genomes.</title>
        <authorList>
            <person name="Buron-Moles G."/>
            <person name="Chailyan A."/>
            <person name="Dolejs I."/>
            <person name="Forster J."/>
            <person name="Miks M.H."/>
        </authorList>
    </citation>
    <scope>NUCLEOTIDE SEQUENCE [LARGE SCALE GENOMIC DNA]</scope>
    <source>
        <strain evidence="1 2">ATCC 49373</strain>
    </source>
</reference>
<gene>
    <name evidence="1" type="ORF">C5L31_000379</name>
</gene>